<evidence type="ECO:0000313" key="2">
    <source>
        <dbReference type="Proteomes" id="UP000177480"/>
    </source>
</evidence>
<dbReference type="Proteomes" id="UP000177480">
    <property type="component" value="Unassembled WGS sequence"/>
</dbReference>
<name>A0A1G2FXH4_9BACT</name>
<protein>
    <submittedName>
        <fullName evidence="1">Uncharacterized protein</fullName>
    </submittedName>
</protein>
<gene>
    <name evidence="1" type="ORF">A2719_02085</name>
</gene>
<comment type="caution">
    <text evidence="1">The sequence shown here is derived from an EMBL/GenBank/DDBJ whole genome shotgun (WGS) entry which is preliminary data.</text>
</comment>
<accession>A0A1G2FXH4</accession>
<proteinExistence type="predicted"/>
<dbReference type="AlphaFoldDB" id="A0A1G2FXH4"/>
<organism evidence="1 2">
    <name type="scientific">Candidatus Ryanbacteria bacterium RIFCSPHIGHO2_01_FULL_45_22</name>
    <dbReference type="NCBI Taxonomy" id="1802114"/>
    <lineage>
        <taxon>Bacteria</taxon>
        <taxon>Candidatus Ryaniibacteriota</taxon>
    </lineage>
</organism>
<dbReference type="EMBL" id="MHNK01000022">
    <property type="protein sequence ID" value="OGZ42784.1"/>
    <property type="molecule type" value="Genomic_DNA"/>
</dbReference>
<reference evidence="1 2" key="1">
    <citation type="journal article" date="2016" name="Nat. Commun.">
        <title>Thousands of microbial genomes shed light on interconnected biogeochemical processes in an aquifer system.</title>
        <authorList>
            <person name="Anantharaman K."/>
            <person name="Brown C.T."/>
            <person name="Hug L.A."/>
            <person name="Sharon I."/>
            <person name="Castelle C.J."/>
            <person name="Probst A.J."/>
            <person name="Thomas B.C."/>
            <person name="Singh A."/>
            <person name="Wilkins M.J."/>
            <person name="Karaoz U."/>
            <person name="Brodie E.L."/>
            <person name="Williams K.H."/>
            <person name="Hubbard S.S."/>
            <person name="Banfield J.F."/>
        </authorList>
    </citation>
    <scope>NUCLEOTIDE SEQUENCE [LARGE SCALE GENOMIC DNA]</scope>
</reference>
<sequence>MFKGLSLNTEHGLSSFAKNGKSIEKDDFMANIKPTEAQISFLKNRGIVFPPTKGACNLLISYIKQGNGTVGDNESARIALTISYQKKWIGKTVRALASFAKGDDGVVTYLGARDIQSIQILRDAQEGDKYHPFWANVKFSNNKSQMLSLSNLELE</sequence>
<evidence type="ECO:0000313" key="1">
    <source>
        <dbReference type="EMBL" id="OGZ42784.1"/>
    </source>
</evidence>